<feature type="compositionally biased region" description="Basic and acidic residues" evidence="1">
    <location>
        <begin position="1"/>
        <end position="11"/>
    </location>
</feature>
<evidence type="ECO:0000313" key="3">
    <source>
        <dbReference type="Proteomes" id="UP001219568"/>
    </source>
</evidence>
<gene>
    <name evidence="2" type="ORF">N7460_009066</name>
</gene>
<reference evidence="2" key="2">
    <citation type="submission" date="2023-01" db="EMBL/GenBank/DDBJ databases">
        <authorList>
            <person name="Petersen C."/>
        </authorList>
    </citation>
    <scope>NUCLEOTIDE SEQUENCE</scope>
    <source>
        <strain evidence="2">IBT 15450</strain>
    </source>
</reference>
<comment type="caution">
    <text evidence="2">The sequence shown here is derived from an EMBL/GenBank/DDBJ whole genome shotgun (WGS) entry which is preliminary data.</text>
</comment>
<keyword evidence="3" id="KW-1185">Reference proteome</keyword>
<feature type="region of interest" description="Disordered" evidence="1">
    <location>
        <begin position="49"/>
        <end position="84"/>
    </location>
</feature>
<feature type="compositionally biased region" description="Low complexity" evidence="1">
    <location>
        <begin position="23"/>
        <end position="33"/>
    </location>
</feature>
<evidence type="ECO:0000313" key="2">
    <source>
        <dbReference type="EMBL" id="KAJ6034891.1"/>
    </source>
</evidence>
<proteinExistence type="predicted"/>
<feature type="region of interest" description="Disordered" evidence="1">
    <location>
        <begin position="1"/>
        <end position="37"/>
    </location>
</feature>
<sequence>MSLQAHNDKLIHNPASPTPTPTMQPTSSTPSKSNNGWLRSVLASIGNLFQGPNSHFESESESDAVSGWVGMRRGGRCRSVGEAH</sequence>
<dbReference type="Proteomes" id="UP001219568">
    <property type="component" value="Unassembled WGS sequence"/>
</dbReference>
<name>A0AAD6I6R1_PENCN</name>
<dbReference type="AlphaFoldDB" id="A0AAD6I6R1"/>
<accession>A0AAD6I6R1</accession>
<evidence type="ECO:0000256" key="1">
    <source>
        <dbReference type="SAM" id="MobiDB-lite"/>
    </source>
</evidence>
<dbReference type="EMBL" id="JAQJZL010000010">
    <property type="protein sequence ID" value="KAJ6034891.1"/>
    <property type="molecule type" value="Genomic_DNA"/>
</dbReference>
<protein>
    <submittedName>
        <fullName evidence="2">Uncharacterized protein</fullName>
    </submittedName>
</protein>
<organism evidence="2 3">
    <name type="scientific">Penicillium canescens</name>
    <dbReference type="NCBI Taxonomy" id="5083"/>
    <lineage>
        <taxon>Eukaryota</taxon>
        <taxon>Fungi</taxon>
        <taxon>Dikarya</taxon>
        <taxon>Ascomycota</taxon>
        <taxon>Pezizomycotina</taxon>
        <taxon>Eurotiomycetes</taxon>
        <taxon>Eurotiomycetidae</taxon>
        <taxon>Eurotiales</taxon>
        <taxon>Aspergillaceae</taxon>
        <taxon>Penicillium</taxon>
    </lineage>
</organism>
<reference evidence="2" key="1">
    <citation type="journal article" date="2023" name="IMA Fungus">
        <title>Comparative genomic study of the Penicillium genus elucidates a diverse pangenome and 15 lateral gene transfer events.</title>
        <authorList>
            <person name="Petersen C."/>
            <person name="Sorensen T."/>
            <person name="Nielsen M.R."/>
            <person name="Sondergaard T.E."/>
            <person name="Sorensen J.L."/>
            <person name="Fitzpatrick D.A."/>
            <person name="Frisvad J.C."/>
            <person name="Nielsen K.L."/>
        </authorList>
    </citation>
    <scope>NUCLEOTIDE SEQUENCE</scope>
    <source>
        <strain evidence="2">IBT 15450</strain>
    </source>
</reference>